<dbReference type="EC" id="2.1.1.37" evidence="2"/>
<name>A0A2K1R2Z7_9PEZI</name>
<dbReference type="InterPro" id="IPR050390">
    <property type="entry name" value="C5-Methyltransferase"/>
</dbReference>
<evidence type="ECO:0000256" key="9">
    <source>
        <dbReference type="SAM" id="MobiDB-lite"/>
    </source>
</evidence>
<evidence type="ECO:0000259" key="10">
    <source>
        <dbReference type="PROSITE" id="PS51038"/>
    </source>
</evidence>
<dbReference type="STRING" id="2082308.A0A2K1R2Z7"/>
<dbReference type="Gene3D" id="3.90.120.10">
    <property type="entry name" value="DNA Methylase, subunit A, domain 2"/>
    <property type="match status" value="1"/>
</dbReference>
<dbReference type="InterPro" id="IPR001525">
    <property type="entry name" value="C5_MeTfrase"/>
</dbReference>
<dbReference type="GO" id="GO:0032259">
    <property type="term" value="P:methylation"/>
    <property type="evidence" value="ECO:0007669"/>
    <property type="project" value="UniProtKB-KW"/>
</dbReference>
<evidence type="ECO:0000313" key="12">
    <source>
        <dbReference type="Proteomes" id="UP000243797"/>
    </source>
</evidence>
<feature type="active site" evidence="8">
    <location>
        <position position="722"/>
    </location>
</feature>
<evidence type="ECO:0000256" key="8">
    <source>
        <dbReference type="PROSITE-ProRule" id="PRU01016"/>
    </source>
</evidence>
<dbReference type="Pfam" id="PF25423">
    <property type="entry name" value="DUF7893"/>
    <property type="match status" value="1"/>
</dbReference>
<evidence type="ECO:0000256" key="5">
    <source>
        <dbReference type="ARBA" id="ARBA00022691"/>
    </source>
</evidence>
<dbReference type="InterPro" id="IPR001025">
    <property type="entry name" value="BAH_dom"/>
</dbReference>
<dbReference type="EMBL" id="NKHZ01000010">
    <property type="protein sequence ID" value="PNS21662.1"/>
    <property type="molecule type" value="Genomic_DNA"/>
</dbReference>
<protein>
    <recommendedName>
        <fullName evidence="2">DNA (cytosine-5-)-methyltransferase</fullName>
        <ecNumber evidence="2">2.1.1.37</ecNumber>
    </recommendedName>
</protein>
<evidence type="ECO:0000256" key="1">
    <source>
        <dbReference type="ARBA" id="ARBA00004123"/>
    </source>
</evidence>
<dbReference type="GO" id="GO:0003677">
    <property type="term" value="F:DNA binding"/>
    <property type="evidence" value="ECO:0007669"/>
    <property type="project" value="UniProtKB-KW"/>
</dbReference>
<sequence>MRHSKHHDACPGTQSVTPERTTTRKACETEDPGDRSRKLARIHATGFTFPRSAFSGWEPLLPTSTETTLLYHLPDARPGDHFMLDLVDFSIYRPPHMTLRPHELTPLHDLNVNIGGSEELCFDGTVLLNGKKFYLQQVPFRILAVEGYTDLDVPSVTHGVSIQSKLGNRSNFWYKLGRPSGDYRRYHDTFLWTADLAKYVLEYLLAAIEKIGLAHFRADFVVWLRRTYGTFPKAQHWLAQFVGTDFRSAVSVNIQYIWKEAWDIDRTLADHPLWAETNPDQMSAVPSYCWLPGYTTVTPFVKQAFGGMSLDALLRCPTRSAEQNRLVSQRRRSLRLTPRETITTKQPVLDLRRPAKAFAVGDVVCVRPGADAGWKSEDKIWFAYVQSVRMTRSGRTRLDLIWLYRAADTSIGCCDYSIQNELFMSDNCVCGSDAIDPDQIAGKIAVDFQSLDAAHSAKCNKFIVRQTYMTHSHEFVTLDQSHFFCACRDRRLSKTDMVEAYEEALVEYREGDFVLYRNTHLTMEGLKESNVLEPAQIFAFDPISKSVQLRRLPRSARDLGHLDALPNQVHWSSEILDTPAHNLVRRCTVQAFRTLRELTELFRRKGVGDLFFYLSASITSKDSPPSINSPARSKLRGMGICCGGGSFDRGLEDGGAVTFEHAIDYDTTAVHTYRANADHPDRMNLFLGPMERYLHDSLVNQSTKYGKAAVGSVDVIAAGSPCQSFSSLQADSSSARSFKHASLIACVLSYVEHFMPLYFLLENVVAISHIPQGGSADQNMLSRIISTLVALGYQVQQHILDAPAFGSFQSRQRVILTATAPGLDPPRRPPQSHLSRPEGQPFRLTTLGVLANGQRFGSSYDELAPFPTVTFHQGTKDLPQIGDGHVYACIPYPDHRQGVRLNYMQRRTMALIPKYPPGQTMAQAALSGKIPQPQLDRWFKNKSRSAPHSKMFSRHKRDGLIGTVTTVQATMCAYNGACIHPEQNRLMTVMEARRAQGFPDHEVILGTLQQQWRIIGNSVHRNVAFALGVSLRESWERSWSVAEGIVGVDGGAVAVAVSAEGAPEERGHGGDDDGDVPEQVLCATKPVREPVVVVVRAQVSSKSSTGVVDVDNGVIKAVENTHDLEPTPGLDMRASSCEKRLRNTDTKNEGQDTRMTIPDVAGNSPQWRPANEASVVMGDDYGEEDTSRVTIKQTTTTVITTTTTVRTIVTTSH</sequence>
<keyword evidence="5 8" id="KW-0949">S-adenosyl-L-methionine</keyword>
<evidence type="ECO:0000256" key="7">
    <source>
        <dbReference type="ARBA" id="ARBA00023242"/>
    </source>
</evidence>
<dbReference type="InterPro" id="IPR018117">
    <property type="entry name" value="C5_DNA_meth_AS"/>
</dbReference>
<organism evidence="11 12">
    <name type="scientific">Sphaceloma murrayae</name>
    <dbReference type="NCBI Taxonomy" id="2082308"/>
    <lineage>
        <taxon>Eukaryota</taxon>
        <taxon>Fungi</taxon>
        <taxon>Dikarya</taxon>
        <taxon>Ascomycota</taxon>
        <taxon>Pezizomycotina</taxon>
        <taxon>Dothideomycetes</taxon>
        <taxon>Dothideomycetidae</taxon>
        <taxon>Myriangiales</taxon>
        <taxon>Elsinoaceae</taxon>
        <taxon>Sphaceloma</taxon>
    </lineage>
</organism>
<dbReference type="SUPFAM" id="SSF53335">
    <property type="entry name" value="S-adenosyl-L-methionine-dependent methyltransferases"/>
    <property type="match status" value="1"/>
</dbReference>
<keyword evidence="7" id="KW-0539">Nucleus</keyword>
<dbReference type="GO" id="GO:0005634">
    <property type="term" value="C:nucleus"/>
    <property type="evidence" value="ECO:0007669"/>
    <property type="project" value="UniProtKB-SubCell"/>
</dbReference>
<comment type="caution">
    <text evidence="11">The sequence shown here is derived from an EMBL/GenBank/DDBJ whole genome shotgun (WGS) entry which is preliminary data.</text>
</comment>
<dbReference type="PROSITE" id="PS00094">
    <property type="entry name" value="C5_MTASE_1"/>
    <property type="match status" value="1"/>
</dbReference>
<dbReference type="InterPro" id="IPR043151">
    <property type="entry name" value="BAH_sf"/>
</dbReference>
<dbReference type="PANTHER" id="PTHR10629">
    <property type="entry name" value="CYTOSINE-SPECIFIC METHYLTRANSFERASE"/>
    <property type="match status" value="1"/>
</dbReference>
<feature type="compositionally biased region" description="Basic and acidic residues" evidence="9">
    <location>
        <begin position="21"/>
        <end position="35"/>
    </location>
</feature>
<keyword evidence="3 8" id="KW-0489">Methyltransferase</keyword>
<dbReference type="AlphaFoldDB" id="A0A2K1R2Z7"/>
<comment type="similarity">
    <text evidence="8">Belongs to the class I-like SAM-binding methyltransferase superfamily. C5-methyltransferase family.</text>
</comment>
<dbReference type="InterPro" id="IPR057215">
    <property type="entry name" value="DUF7893"/>
</dbReference>
<feature type="region of interest" description="Disordered" evidence="9">
    <location>
        <begin position="1"/>
        <end position="35"/>
    </location>
</feature>
<dbReference type="GO" id="GO:0003886">
    <property type="term" value="F:DNA (cytosine-5-)-methyltransferase activity"/>
    <property type="evidence" value="ECO:0007669"/>
    <property type="project" value="UniProtKB-EC"/>
</dbReference>
<dbReference type="PROSITE" id="PS51038">
    <property type="entry name" value="BAH"/>
    <property type="match status" value="1"/>
</dbReference>
<dbReference type="Gene3D" id="2.30.30.490">
    <property type="match status" value="1"/>
</dbReference>
<proteinExistence type="inferred from homology"/>
<keyword evidence="6" id="KW-0238">DNA-binding</keyword>
<gene>
    <name evidence="11" type="ORF">CAC42_1516</name>
</gene>
<dbReference type="Gene3D" id="3.40.50.150">
    <property type="entry name" value="Vaccinia Virus protein VP39"/>
    <property type="match status" value="1"/>
</dbReference>
<dbReference type="GO" id="GO:0044027">
    <property type="term" value="P:negative regulation of gene expression via chromosomal CpG island methylation"/>
    <property type="evidence" value="ECO:0007669"/>
    <property type="project" value="TreeGrafter"/>
</dbReference>
<evidence type="ECO:0000256" key="6">
    <source>
        <dbReference type="ARBA" id="ARBA00023125"/>
    </source>
</evidence>
<keyword evidence="4 8" id="KW-0808">Transferase</keyword>
<feature type="domain" description="BAH" evidence="10">
    <location>
        <begin position="356"/>
        <end position="479"/>
    </location>
</feature>
<evidence type="ECO:0000256" key="2">
    <source>
        <dbReference type="ARBA" id="ARBA00011975"/>
    </source>
</evidence>
<dbReference type="PANTHER" id="PTHR10629:SF54">
    <property type="entry name" value="DNA METHYLTRANSFERASE DIM-2"/>
    <property type="match status" value="1"/>
</dbReference>
<evidence type="ECO:0000256" key="3">
    <source>
        <dbReference type="ARBA" id="ARBA00022603"/>
    </source>
</evidence>
<dbReference type="Pfam" id="PF00145">
    <property type="entry name" value="DNA_methylase"/>
    <property type="match status" value="1"/>
</dbReference>
<evidence type="ECO:0000256" key="4">
    <source>
        <dbReference type="ARBA" id="ARBA00022679"/>
    </source>
</evidence>
<feature type="region of interest" description="Disordered" evidence="9">
    <location>
        <begin position="819"/>
        <end position="839"/>
    </location>
</feature>
<evidence type="ECO:0000313" key="11">
    <source>
        <dbReference type="EMBL" id="PNS21662.1"/>
    </source>
</evidence>
<feature type="region of interest" description="Disordered" evidence="9">
    <location>
        <begin position="1143"/>
        <end position="1168"/>
    </location>
</feature>
<feature type="compositionally biased region" description="Basic and acidic residues" evidence="9">
    <location>
        <begin position="1143"/>
        <end position="1152"/>
    </location>
</feature>
<reference evidence="11 12" key="1">
    <citation type="submission" date="2017-06" db="EMBL/GenBank/DDBJ databases">
        <title>Draft genome sequence of a variant of Elsinoe murrayae.</title>
        <authorList>
            <person name="Cheng Q."/>
        </authorList>
    </citation>
    <scope>NUCLEOTIDE SEQUENCE [LARGE SCALE GENOMIC DNA]</scope>
    <source>
        <strain evidence="11 12">CQ-2017a</strain>
    </source>
</reference>
<dbReference type="PROSITE" id="PS51679">
    <property type="entry name" value="SAM_MT_C5"/>
    <property type="match status" value="1"/>
</dbReference>
<keyword evidence="12" id="KW-1185">Reference proteome</keyword>
<dbReference type="InterPro" id="IPR029063">
    <property type="entry name" value="SAM-dependent_MTases_sf"/>
</dbReference>
<dbReference type="InParanoid" id="A0A2K1R2Z7"/>
<accession>A0A2K1R2Z7</accession>
<dbReference type="OrthoDB" id="5376140at2759"/>
<dbReference type="Proteomes" id="UP000243797">
    <property type="component" value="Unassembled WGS sequence"/>
</dbReference>
<dbReference type="GO" id="GO:0003682">
    <property type="term" value="F:chromatin binding"/>
    <property type="evidence" value="ECO:0007669"/>
    <property type="project" value="InterPro"/>
</dbReference>
<comment type="subcellular location">
    <subcellularLocation>
        <location evidence="1">Nucleus</location>
    </subcellularLocation>
</comment>